<dbReference type="CDD" id="cd02846">
    <property type="entry name" value="PAZ_argonaute_like"/>
    <property type="match status" value="1"/>
</dbReference>
<proteinExistence type="inferred from homology"/>
<reference evidence="5 6" key="1">
    <citation type="submission" date="2020-10" db="EMBL/GenBank/DDBJ databases">
        <title>The Coptis chinensis genome and diversification of protoberbering-type alkaloids.</title>
        <authorList>
            <person name="Wang B."/>
            <person name="Shu S."/>
            <person name="Song C."/>
            <person name="Liu Y."/>
        </authorList>
    </citation>
    <scope>NUCLEOTIDE SEQUENCE [LARGE SCALE GENOMIC DNA]</scope>
    <source>
        <strain evidence="5">HL-2020</strain>
        <tissue evidence="5">Leaf</tissue>
    </source>
</reference>
<dbReference type="InterPro" id="IPR032472">
    <property type="entry name" value="ArgoL2"/>
</dbReference>
<dbReference type="Pfam" id="PF16486">
    <property type="entry name" value="ArgoN"/>
    <property type="match status" value="1"/>
</dbReference>
<feature type="domain" description="PAZ" evidence="3">
    <location>
        <begin position="267"/>
        <end position="379"/>
    </location>
</feature>
<dbReference type="Pfam" id="PF08699">
    <property type="entry name" value="ArgoL1"/>
    <property type="match status" value="1"/>
</dbReference>
<comment type="similarity">
    <text evidence="1">Belongs to the argonaute family. Ago subfamily.</text>
</comment>
<dbReference type="Proteomes" id="UP000631114">
    <property type="component" value="Unassembled WGS sequence"/>
</dbReference>
<dbReference type="InterPro" id="IPR003100">
    <property type="entry name" value="PAZ_dom"/>
</dbReference>
<comment type="caution">
    <text evidence="5">The sequence shown here is derived from an EMBL/GenBank/DDBJ whole genome shotgun (WGS) entry which is preliminary data.</text>
</comment>
<dbReference type="InterPro" id="IPR036397">
    <property type="entry name" value="RNaseH_sf"/>
</dbReference>
<dbReference type="FunFam" id="3.40.50.2300:FF:000110">
    <property type="entry name" value="Argonaute 10"/>
    <property type="match status" value="1"/>
</dbReference>
<dbReference type="GO" id="GO:0003723">
    <property type="term" value="F:RNA binding"/>
    <property type="evidence" value="ECO:0007669"/>
    <property type="project" value="InterPro"/>
</dbReference>
<dbReference type="Pfam" id="PF16488">
    <property type="entry name" value="ArgoL2"/>
    <property type="match status" value="1"/>
</dbReference>
<evidence type="ECO:0000313" key="5">
    <source>
        <dbReference type="EMBL" id="KAF9615336.1"/>
    </source>
</evidence>
<dbReference type="Pfam" id="PF02171">
    <property type="entry name" value="Piwi"/>
    <property type="match status" value="1"/>
</dbReference>
<evidence type="ECO:0000256" key="1">
    <source>
        <dbReference type="ARBA" id="ARBA00008201"/>
    </source>
</evidence>
<sequence length="926" mass="103009">MSQRGGRGGRGSGGGSEVRFSYCDVVTGRGGRGDGGLQVLQAVSGVNPPVSQKVLKFPARPEAGTVGMKCVVKANHFLVKLKESDLHLYDVSINPEAISKGVNRAVMKQLVSEFGKSQLGGKQPVYDGRKGLFTAGELPFKSKDFDIELVDKEVKGSTSARRGRKFKVSIKFVSRTDLHLLQQFLTGQQGETPQNIIHVLNIVLRESPSSNYTAVGQLFFSIKLGKKTTVGNGLECWRRYYQSLRPTQMGMSLNIDVAATSFYEAIPVVDYVQRLLNLSDTSVPLTDSDCIKVKKAVKGLRVELIHRKEGNRNKIKGITTQPVEQLMFTVDEGGQRMSVVQYFHDKYHVELRYAHWPALLSGSDSKPAYLPMEVCKIVEGQRYSAKLNEKQVTAIVRASCQRPNLREGNIQTMALGNDYENDKFAKEFGIEVIPQMVVIQNARVLPAPRLMYHDDTGRNVQRKPHVGQWNMINAKMVDGRTIRYWMCINFSSVSKAQALHFICNIVNMCKIKGMSINPTPLLPIISEHSKQSGEIEIKRTLVQAHMQSESIIADSRQKGNLQLLIIILPDATGSYGKIKRICETELGIISQCCRPEKAKKCNMQYYESLALKINVKAGGRNTVLMDADSMPIVSQEATIIFGADVTHPSPGEGDSSPSIAAVVASMDWPEISKYRGLVSAQPHGQEWIQDLYSLVEDPQKVTCHAGMIRELLISFYKSNKMSKPQQIIFYRDGVSEGQFSQVLLNELDAILKACASLEEGYRPRVTFVVVQKRHHTRLFPANHGNKNMTDSSGNILPGTVVDSVICHPSEFDFYLCSHASIQGTSRPTHYHVLWDENNFNFGYHAGGLQTTYAIVIPSALYARCTRSVSIVPPVYYAHLAAFRARYYIEGDVSDSRTGASATSGQRAEIRSLPKIKDNVKDVMFYC</sequence>
<evidence type="ECO:0000259" key="3">
    <source>
        <dbReference type="PROSITE" id="PS50821"/>
    </source>
</evidence>
<protein>
    <submittedName>
        <fullName evidence="5">Uncharacterized protein</fullName>
    </submittedName>
</protein>
<keyword evidence="2" id="KW-0943">RNA-mediated gene silencing</keyword>
<dbReference type="PROSITE" id="PS50822">
    <property type="entry name" value="PIWI"/>
    <property type="match status" value="1"/>
</dbReference>
<evidence type="ECO:0000259" key="4">
    <source>
        <dbReference type="PROSITE" id="PS50822"/>
    </source>
</evidence>
<dbReference type="Gene3D" id="3.40.50.2300">
    <property type="match status" value="1"/>
</dbReference>
<dbReference type="EMBL" id="JADFTS010000003">
    <property type="protein sequence ID" value="KAF9615336.1"/>
    <property type="molecule type" value="Genomic_DNA"/>
</dbReference>
<dbReference type="Pfam" id="PF02170">
    <property type="entry name" value="PAZ"/>
    <property type="match status" value="1"/>
</dbReference>
<dbReference type="GO" id="GO:0031047">
    <property type="term" value="P:regulatory ncRNA-mediated gene silencing"/>
    <property type="evidence" value="ECO:0007669"/>
    <property type="project" value="UniProtKB-KW"/>
</dbReference>
<dbReference type="InterPro" id="IPR012337">
    <property type="entry name" value="RNaseH-like_sf"/>
</dbReference>
<dbReference type="SMART" id="SM00949">
    <property type="entry name" value="PAZ"/>
    <property type="match status" value="1"/>
</dbReference>
<accession>A0A835ID36</accession>
<dbReference type="InterPro" id="IPR036085">
    <property type="entry name" value="PAZ_dom_sf"/>
</dbReference>
<dbReference type="FunFam" id="3.30.420.10:FF:000013">
    <property type="entry name" value="protein argonaute 10-like"/>
    <property type="match status" value="1"/>
</dbReference>
<dbReference type="Gene3D" id="3.30.420.10">
    <property type="entry name" value="Ribonuclease H-like superfamily/Ribonuclease H"/>
    <property type="match status" value="1"/>
</dbReference>
<organism evidence="5 6">
    <name type="scientific">Coptis chinensis</name>
    <dbReference type="NCBI Taxonomy" id="261450"/>
    <lineage>
        <taxon>Eukaryota</taxon>
        <taxon>Viridiplantae</taxon>
        <taxon>Streptophyta</taxon>
        <taxon>Embryophyta</taxon>
        <taxon>Tracheophyta</taxon>
        <taxon>Spermatophyta</taxon>
        <taxon>Magnoliopsida</taxon>
        <taxon>Ranunculales</taxon>
        <taxon>Ranunculaceae</taxon>
        <taxon>Coptidoideae</taxon>
        <taxon>Coptis</taxon>
    </lineage>
</organism>
<dbReference type="Pfam" id="PF16487">
    <property type="entry name" value="ArgoMid"/>
    <property type="match status" value="1"/>
</dbReference>
<dbReference type="SMART" id="SM01163">
    <property type="entry name" value="DUF1785"/>
    <property type="match status" value="1"/>
</dbReference>
<dbReference type="InterPro" id="IPR003165">
    <property type="entry name" value="Piwi"/>
</dbReference>
<keyword evidence="6" id="KW-1185">Reference proteome</keyword>
<name>A0A835ID36_9MAGN</name>
<dbReference type="AlphaFoldDB" id="A0A835ID36"/>
<evidence type="ECO:0000313" key="6">
    <source>
        <dbReference type="Proteomes" id="UP000631114"/>
    </source>
</evidence>
<gene>
    <name evidence="5" type="ORF">IFM89_022987</name>
</gene>
<dbReference type="InterPro" id="IPR032474">
    <property type="entry name" value="Argonaute_N"/>
</dbReference>
<dbReference type="InterPro" id="IPR014811">
    <property type="entry name" value="ArgoL1"/>
</dbReference>
<dbReference type="SMART" id="SM00950">
    <property type="entry name" value="Piwi"/>
    <property type="match status" value="1"/>
</dbReference>
<dbReference type="PROSITE" id="PS50821">
    <property type="entry name" value="PAZ"/>
    <property type="match status" value="1"/>
</dbReference>
<dbReference type="InterPro" id="IPR032473">
    <property type="entry name" value="Argonaute_Mid_dom"/>
</dbReference>
<dbReference type="Gene3D" id="2.170.260.10">
    <property type="entry name" value="paz domain"/>
    <property type="match status" value="1"/>
</dbReference>
<dbReference type="PANTHER" id="PTHR22891">
    <property type="entry name" value="EUKARYOTIC TRANSLATION INITIATION FACTOR 2C"/>
    <property type="match status" value="1"/>
</dbReference>
<dbReference type="CDD" id="cd04657">
    <property type="entry name" value="Piwi_ago-like"/>
    <property type="match status" value="1"/>
</dbReference>
<dbReference type="SUPFAM" id="SSF101690">
    <property type="entry name" value="PAZ domain"/>
    <property type="match status" value="1"/>
</dbReference>
<evidence type="ECO:0000256" key="2">
    <source>
        <dbReference type="ARBA" id="ARBA00023158"/>
    </source>
</evidence>
<dbReference type="InterPro" id="IPR045246">
    <property type="entry name" value="Piwi_ago-like"/>
</dbReference>
<dbReference type="SUPFAM" id="SSF53098">
    <property type="entry name" value="Ribonuclease H-like"/>
    <property type="match status" value="1"/>
</dbReference>
<dbReference type="OrthoDB" id="10252740at2759"/>
<feature type="domain" description="Piwi" evidence="4">
    <location>
        <begin position="563"/>
        <end position="889"/>
    </location>
</feature>